<evidence type="ECO:0008006" key="3">
    <source>
        <dbReference type="Google" id="ProtNLM"/>
    </source>
</evidence>
<gene>
    <name evidence="2" type="ORF">METZ01_LOCUS45666</name>
</gene>
<evidence type="ECO:0000313" key="2">
    <source>
        <dbReference type="EMBL" id="SUZ92812.1"/>
    </source>
</evidence>
<dbReference type="PANTHER" id="PTHR34219:SF3">
    <property type="entry name" value="BLL7967 PROTEIN"/>
    <property type="match status" value="1"/>
</dbReference>
<name>A0A381RLV0_9ZZZZ</name>
<dbReference type="InterPro" id="IPR005625">
    <property type="entry name" value="PepSY-ass_TM"/>
</dbReference>
<dbReference type="PANTHER" id="PTHR34219">
    <property type="entry name" value="IRON-REGULATED INNER MEMBRANE PROTEIN-RELATED"/>
    <property type="match status" value="1"/>
</dbReference>
<dbReference type="EMBL" id="UINC01002091">
    <property type="protein sequence ID" value="SUZ92812.1"/>
    <property type="molecule type" value="Genomic_DNA"/>
</dbReference>
<keyword evidence="1" id="KW-1133">Transmembrane helix</keyword>
<proteinExistence type="predicted"/>
<protein>
    <recommendedName>
        <fullName evidence="3">PepSY domain-containing protein</fullName>
    </recommendedName>
</protein>
<dbReference type="AlphaFoldDB" id="A0A381RLV0"/>
<feature type="transmembrane region" description="Helical" evidence="1">
    <location>
        <begin position="341"/>
        <end position="367"/>
    </location>
</feature>
<dbReference type="Pfam" id="PF03929">
    <property type="entry name" value="PepSY_TM"/>
    <property type="match status" value="1"/>
</dbReference>
<keyword evidence="1" id="KW-0812">Transmembrane</keyword>
<organism evidence="2">
    <name type="scientific">marine metagenome</name>
    <dbReference type="NCBI Taxonomy" id="408172"/>
    <lineage>
        <taxon>unclassified sequences</taxon>
        <taxon>metagenomes</taxon>
        <taxon>ecological metagenomes</taxon>
    </lineage>
</organism>
<feature type="transmembrane region" description="Helical" evidence="1">
    <location>
        <begin position="194"/>
        <end position="217"/>
    </location>
</feature>
<evidence type="ECO:0000256" key="1">
    <source>
        <dbReference type="SAM" id="Phobius"/>
    </source>
</evidence>
<feature type="transmembrane region" description="Helical" evidence="1">
    <location>
        <begin position="12"/>
        <end position="34"/>
    </location>
</feature>
<reference evidence="2" key="1">
    <citation type="submission" date="2018-05" db="EMBL/GenBank/DDBJ databases">
        <authorList>
            <person name="Lanie J.A."/>
            <person name="Ng W.-L."/>
            <person name="Kazmierczak K.M."/>
            <person name="Andrzejewski T.M."/>
            <person name="Davidsen T.M."/>
            <person name="Wayne K.J."/>
            <person name="Tettelin H."/>
            <person name="Glass J.I."/>
            <person name="Rusch D."/>
            <person name="Podicherti R."/>
            <person name="Tsui H.-C.T."/>
            <person name="Winkler M.E."/>
        </authorList>
    </citation>
    <scope>NUCLEOTIDE SEQUENCE</scope>
</reference>
<accession>A0A381RLV0</accession>
<keyword evidence="1" id="KW-0472">Membrane</keyword>
<feature type="transmembrane region" description="Helical" evidence="1">
    <location>
        <begin position="142"/>
        <end position="162"/>
    </location>
</feature>
<sequence length="375" mass="41885">MPFRKTIFWTHLTIGLTVSLIVLLMSVTGVILTYDKQLSNWANRNYRAQVHHLDSAPLPIDDLIQTASANLDTTPTAITILNDPQEPAALNVGRGDYRYANRYTGGLLNDSDPPMRRFLRSIMYWHRWLALEGPSREIGRNITGIGNLGFLILLLSGLYLLCIRFTRTKSLRNLLTFRTELKGKARDLNWHNVIGSWLFLPLLIIVLSGVVISYQWAGNLMYLVVGEQPPTSTSLRSSTGNELGAAESEPSPTALCSYQTLFNRTSEEVSDWKSITLELRESNHAPAVVRVDRSLGGQPSKRLDLIFAGPNCRDYEIGGYPTQSRGQRLRSWLRYAHTGEVYGIVGQTVAGLASLGGGILVWTGLALSWRRFIKP</sequence>